<dbReference type="InterPro" id="IPR038672">
    <property type="entry name" value="CpcT/CpeT_sf"/>
</dbReference>
<proteinExistence type="predicted"/>
<organism evidence="1 2">
    <name type="scientific">Glycocaulis albus</name>
    <dbReference type="NCBI Taxonomy" id="1382801"/>
    <lineage>
        <taxon>Bacteria</taxon>
        <taxon>Pseudomonadati</taxon>
        <taxon>Pseudomonadota</taxon>
        <taxon>Alphaproteobacteria</taxon>
        <taxon>Maricaulales</taxon>
        <taxon>Maricaulaceae</taxon>
        <taxon>Glycocaulis</taxon>
    </lineage>
</organism>
<sequence>MIALLLAALAFAEPDTPPEAEAEPAYGSAAHGSGFLTGRFSNAQQYENAPEEWREAQPGTAEEWLDLQYAAHTQVEAPGLGGHVIYVEWRSGAEDGPVSRQRIWVLREDDAGMLAGFDLFELRDPDSFAGRADEEGAFASLTGADLIGYPENCRMEARSPAHAGYYFAVDIESCVMPAESGDAMRFGASLRGHQSFFTYREWGSTMDHQRVFSLPGAPYPYAFRRLSDEG</sequence>
<accession>A0ABQ1XL85</accession>
<gene>
    <name evidence="1" type="ORF">GCM10007420_10600</name>
</gene>
<dbReference type="InterPro" id="IPR010404">
    <property type="entry name" value="CpcT/CpeT"/>
</dbReference>
<dbReference type="Proteomes" id="UP000648722">
    <property type="component" value="Unassembled WGS sequence"/>
</dbReference>
<comment type="caution">
    <text evidence="1">The sequence shown here is derived from an EMBL/GenBank/DDBJ whole genome shotgun (WGS) entry which is preliminary data.</text>
</comment>
<keyword evidence="2" id="KW-1185">Reference proteome</keyword>
<protein>
    <submittedName>
        <fullName evidence="1">Uncharacterized protein</fullName>
    </submittedName>
</protein>
<name>A0ABQ1XL85_9PROT</name>
<dbReference type="Pfam" id="PF06206">
    <property type="entry name" value="CpeT"/>
    <property type="match status" value="1"/>
</dbReference>
<dbReference type="Gene3D" id="2.40.128.590">
    <property type="entry name" value="CpcT/CpeT domain"/>
    <property type="match status" value="1"/>
</dbReference>
<reference evidence="2" key="1">
    <citation type="journal article" date="2019" name="Int. J. Syst. Evol. Microbiol.">
        <title>The Global Catalogue of Microorganisms (GCM) 10K type strain sequencing project: providing services to taxonomists for standard genome sequencing and annotation.</title>
        <authorList>
            <consortium name="The Broad Institute Genomics Platform"/>
            <consortium name="The Broad Institute Genome Sequencing Center for Infectious Disease"/>
            <person name="Wu L."/>
            <person name="Ma J."/>
        </authorList>
    </citation>
    <scope>NUCLEOTIDE SEQUENCE [LARGE SCALE GENOMIC DNA]</scope>
    <source>
        <strain evidence="2">CGMCC 1.12766</strain>
    </source>
</reference>
<dbReference type="EMBL" id="BMFS01000003">
    <property type="protein sequence ID" value="GGG96807.1"/>
    <property type="molecule type" value="Genomic_DNA"/>
</dbReference>
<evidence type="ECO:0000313" key="2">
    <source>
        <dbReference type="Proteomes" id="UP000648722"/>
    </source>
</evidence>
<evidence type="ECO:0000313" key="1">
    <source>
        <dbReference type="EMBL" id="GGG96807.1"/>
    </source>
</evidence>
<dbReference type="RefSeq" id="WP_188451507.1">
    <property type="nucleotide sequence ID" value="NZ_BMFS01000003.1"/>
</dbReference>